<dbReference type="VEuPathDB" id="FungiDB:PC110_g6342"/>
<organism evidence="2 3">
    <name type="scientific">Phytophthora cactorum</name>
    <dbReference type="NCBI Taxonomy" id="29920"/>
    <lineage>
        <taxon>Eukaryota</taxon>
        <taxon>Sar</taxon>
        <taxon>Stramenopiles</taxon>
        <taxon>Oomycota</taxon>
        <taxon>Peronosporomycetes</taxon>
        <taxon>Peronosporales</taxon>
        <taxon>Peronosporaceae</taxon>
        <taxon>Phytophthora</taxon>
    </lineage>
</organism>
<accession>A0A329SKZ1</accession>
<comment type="caution">
    <text evidence="2">The sequence shown here is derived from an EMBL/GenBank/DDBJ whole genome shotgun (WGS) entry which is preliminary data.</text>
</comment>
<sequence>MPRGKLLTEAACERIKVLKEDILSNREIAKRLKRTEGATRKFLKKSTRSQRPKKVGRHSIIDERNARPLFRLSVTRNLSAKKIADVLPRRPSASTILRVLRKICYAKYSKRKPAPALKPHHKVVRMKFANKFADSSKYWKSAVLLTKRNSI</sequence>
<evidence type="ECO:0000313" key="2">
    <source>
        <dbReference type="EMBL" id="RAW37399.1"/>
    </source>
</evidence>
<gene>
    <name evidence="2" type="ORF">PC110_g6342</name>
</gene>
<feature type="region of interest" description="Disordered" evidence="1">
    <location>
        <begin position="39"/>
        <end position="60"/>
    </location>
</feature>
<dbReference type="Proteomes" id="UP000251314">
    <property type="component" value="Unassembled WGS sequence"/>
</dbReference>
<dbReference type="EMBL" id="MJFZ01000113">
    <property type="protein sequence ID" value="RAW37399.1"/>
    <property type="molecule type" value="Genomic_DNA"/>
</dbReference>
<name>A0A329SKZ1_9STRA</name>
<dbReference type="OrthoDB" id="8051488at2759"/>
<evidence type="ECO:0000256" key="1">
    <source>
        <dbReference type="SAM" id="MobiDB-lite"/>
    </source>
</evidence>
<dbReference type="Gene3D" id="1.10.10.60">
    <property type="entry name" value="Homeodomain-like"/>
    <property type="match status" value="1"/>
</dbReference>
<keyword evidence="3" id="KW-1185">Reference proteome</keyword>
<evidence type="ECO:0000313" key="3">
    <source>
        <dbReference type="Proteomes" id="UP000251314"/>
    </source>
</evidence>
<reference evidence="2 3" key="1">
    <citation type="submission" date="2018-01" db="EMBL/GenBank/DDBJ databases">
        <title>Draft genome of the strawberry crown rot pathogen Phytophthora cactorum.</title>
        <authorList>
            <person name="Armitage A.D."/>
            <person name="Lysoe E."/>
            <person name="Nellist C.F."/>
            <person name="Harrison R.J."/>
            <person name="Brurberg M.B."/>
        </authorList>
    </citation>
    <scope>NUCLEOTIDE SEQUENCE [LARGE SCALE GENOMIC DNA]</scope>
    <source>
        <strain evidence="2 3">10300</strain>
    </source>
</reference>
<feature type="compositionally biased region" description="Basic residues" evidence="1">
    <location>
        <begin position="41"/>
        <end position="57"/>
    </location>
</feature>
<proteinExistence type="predicted"/>
<dbReference type="AlphaFoldDB" id="A0A329SKZ1"/>
<protein>
    <submittedName>
        <fullName evidence="2">Uncharacterized protein</fullName>
    </submittedName>
</protein>